<evidence type="ECO:0000256" key="14">
    <source>
        <dbReference type="SAM" id="Coils"/>
    </source>
</evidence>
<evidence type="ECO:0000256" key="7">
    <source>
        <dbReference type="ARBA" id="ARBA00022701"/>
    </source>
</evidence>
<dbReference type="GO" id="GO:0031514">
    <property type="term" value="C:motile cilium"/>
    <property type="evidence" value="ECO:0007669"/>
    <property type="project" value="UniProtKB-SubCell"/>
</dbReference>
<dbReference type="PANTHER" id="PTHR14320">
    <property type="entry name" value="COILED-COIL DOMAIN-CONTAINING PROTEIN 181"/>
    <property type="match status" value="1"/>
</dbReference>
<evidence type="ECO:0000256" key="9">
    <source>
        <dbReference type="ARBA" id="ARBA00023054"/>
    </source>
</evidence>
<keyword evidence="10" id="KW-0969">Cilium</keyword>
<keyword evidence="8" id="KW-0282">Flagellum</keyword>
<evidence type="ECO:0000256" key="4">
    <source>
        <dbReference type="ARBA" id="ARBA00005737"/>
    </source>
</evidence>
<evidence type="ECO:0000256" key="11">
    <source>
        <dbReference type="ARBA" id="ARBA00023212"/>
    </source>
</evidence>
<dbReference type="OMA" id="KAWLMRK"/>
<comment type="subcellular location">
    <subcellularLocation>
        <location evidence="2">Cell projection</location>
        <location evidence="2">Cilium</location>
        <location evidence="2">Flagellum</location>
    </subcellularLocation>
    <subcellularLocation>
        <location evidence="3">Cytoplasm</location>
        <location evidence="3">Cytoskeleton</location>
    </subcellularLocation>
</comment>
<dbReference type="RefSeq" id="XP_044298686.1">
    <property type="nucleotide sequence ID" value="XM_044442751.1"/>
</dbReference>
<dbReference type="AlphaFoldDB" id="A0A8D2LRG0"/>
<evidence type="ECO:0000256" key="10">
    <source>
        <dbReference type="ARBA" id="ARBA00023069"/>
    </source>
</evidence>
<keyword evidence="6" id="KW-0963">Cytoplasm</keyword>
<evidence type="ECO:0000313" key="17">
    <source>
        <dbReference type="Proteomes" id="UP000694545"/>
    </source>
</evidence>
<dbReference type="Proteomes" id="UP000694545">
    <property type="component" value="Unplaced"/>
</dbReference>
<evidence type="ECO:0000256" key="3">
    <source>
        <dbReference type="ARBA" id="ARBA00004245"/>
    </source>
</evidence>
<dbReference type="PANTHER" id="PTHR14320:SF2">
    <property type="entry name" value="COILED-COIL DOMAIN-CONTAINING PROTEIN 181"/>
    <property type="match status" value="1"/>
</dbReference>
<feature type="compositionally biased region" description="Basic and acidic residues" evidence="15">
    <location>
        <begin position="51"/>
        <end position="63"/>
    </location>
</feature>
<dbReference type="OrthoDB" id="6288248at2759"/>
<keyword evidence="9 14" id="KW-0175">Coiled coil</keyword>
<evidence type="ECO:0000256" key="6">
    <source>
        <dbReference type="ARBA" id="ARBA00022490"/>
    </source>
</evidence>
<proteinExistence type="inferred from homology"/>
<keyword evidence="7" id="KW-0493">Microtubule</keyword>
<keyword evidence="11" id="KW-0206">Cytoskeleton</keyword>
<name>A0A8D2LRG0_VARKO</name>
<accession>A0A8D2LRG0</accession>
<reference evidence="16" key="1">
    <citation type="submission" date="2025-08" db="UniProtKB">
        <authorList>
            <consortium name="Ensembl"/>
        </authorList>
    </citation>
    <scope>IDENTIFICATION</scope>
</reference>
<evidence type="ECO:0000256" key="15">
    <source>
        <dbReference type="SAM" id="MobiDB-lite"/>
    </source>
</evidence>
<dbReference type="CTD" id="57821"/>
<protein>
    <recommendedName>
        <fullName evidence="5">Coiled-coil domain-containing protein 181</fullName>
    </recommendedName>
</protein>
<feature type="compositionally biased region" description="Basic and acidic residues" evidence="15">
    <location>
        <begin position="74"/>
        <end position="88"/>
    </location>
</feature>
<dbReference type="Ensembl" id="ENSVKKT00000027146.1">
    <property type="protein sequence ID" value="ENSVKKP00000026498.1"/>
    <property type="gene ID" value="ENSVKKG00000017281.1"/>
</dbReference>
<dbReference type="InterPro" id="IPR026687">
    <property type="entry name" value="CCDC181"/>
</dbReference>
<dbReference type="KEGG" id="vko:123029575"/>
<dbReference type="GO" id="GO:0005874">
    <property type="term" value="C:microtubule"/>
    <property type="evidence" value="ECO:0007669"/>
    <property type="project" value="UniProtKB-KW"/>
</dbReference>
<reference evidence="16" key="2">
    <citation type="submission" date="2025-09" db="UniProtKB">
        <authorList>
            <consortium name="Ensembl"/>
        </authorList>
    </citation>
    <scope>IDENTIFICATION</scope>
</reference>
<evidence type="ECO:0000256" key="5">
    <source>
        <dbReference type="ARBA" id="ARBA00022306"/>
    </source>
</evidence>
<gene>
    <name evidence="16" type="primary">CCDC181</name>
</gene>
<keyword evidence="12" id="KW-0966">Cell projection</keyword>
<comment type="similarity">
    <text evidence="4">Belongs to the CCDC181 family.</text>
</comment>
<feature type="coiled-coil region" evidence="14">
    <location>
        <begin position="359"/>
        <end position="394"/>
    </location>
</feature>
<dbReference type="GO" id="GO:0008017">
    <property type="term" value="F:microtubule binding"/>
    <property type="evidence" value="ECO:0007669"/>
    <property type="project" value="InterPro"/>
</dbReference>
<sequence length="530" mass="62109">MSDKKDISESTDSAGSIDGGDYEDDFEKDLEWLINEEEKNHDGNEEDVEASMDKDFEAKEERLNSSQESLEPEEVLKDGERNLSHELPEPEEEVKDDSSQTKICTILELDTKLLDQESDTDSESSCRESKLEDQEDLEDDEAIKRYILEKIEEANKLLLSQEPLDETKERKLKFKDDLVDLEVPSLKAMEVDKSDPQRERNISGRLSQLHISNEAGQEDISLSINGGTDDEHKDGKILVERDGKFELLSIRDIESQGFFPPLSVSFSDIETQHISPKTSYTTAFGTFCITKEDSLVQTPVTSCSSREGFIHVPQPPSFRPSSAINITRNIERRKSPRRAQSANVNIGIRSSTYCLSPRQKELQKQMEQRREKIRKEEEIRKRILEEQKRRENDMVFKAWLQKKKGQIQEEKRIRHAKELEGLSNRQESRNPEEAFRTWLKRKQQEQIKEKEMQNLKQQEECMFFLPRTVENDRAYKEWLRRKRREKREEQLAAKERSRQLRQEARRAKQIENILCSISEPRCLRFTDQYS</sequence>
<feature type="region of interest" description="Disordered" evidence="15">
    <location>
        <begin position="1"/>
        <end position="139"/>
    </location>
</feature>
<evidence type="ECO:0000256" key="8">
    <source>
        <dbReference type="ARBA" id="ARBA00022846"/>
    </source>
</evidence>
<evidence type="ECO:0000256" key="13">
    <source>
        <dbReference type="ARBA" id="ARBA00047162"/>
    </source>
</evidence>
<evidence type="ECO:0000256" key="2">
    <source>
        <dbReference type="ARBA" id="ARBA00004230"/>
    </source>
</evidence>
<keyword evidence="17" id="KW-1185">Reference proteome</keyword>
<comment type="function">
    <text evidence="1">Microtubule-binding protein that localizes to the microtubular manchette of elongating spermatids.</text>
</comment>
<feature type="coiled-coil region" evidence="14">
    <location>
        <begin position="440"/>
        <end position="503"/>
    </location>
</feature>
<evidence type="ECO:0000256" key="1">
    <source>
        <dbReference type="ARBA" id="ARBA00002213"/>
    </source>
</evidence>
<comment type="subunit">
    <text evidence="13">Homodimer. Interacts with HOOK1. Interacts with HOOK2. Interacts with HOOK3.</text>
</comment>
<evidence type="ECO:0000256" key="12">
    <source>
        <dbReference type="ARBA" id="ARBA00023273"/>
    </source>
</evidence>
<dbReference type="GeneID" id="123029575"/>
<organism evidence="16 17">
    <name type="scientific">Varanus komodoensis</name>
    <name type="common">Komodo dragon</name>
    <dbReference type="NCBI Taxonomy" id="61221"/>
    <lineage>
        <taxon>Eukaryota</taxon>
        <taxon>Metazoa</taxon>
        <taxon>Chordata</taxon>
        <taxon>Craniata</taxon>
        <taxon>Vertebrata</taxon>
        <taxon>Euteleostomi</taxon>
        <taxon>Lepidosauria</taxon>
        <taxon>Squamata</taxon>
        <taxon>Bifurcata</taxon>
        <taxon>Unidentata</taxon>
        <taxon>Episquamata</taxon>
        <taxon>Toxicofera</taxon>
        <taxon>Anguimorpha</taxon>
        <taxon>Paleoanguimorpha</taxon>
        <taxon>Varanoidea</taxon>
        <taxon>Varanidae</taxon>
        <taxon>Varanus</taxon>
    </lineage>
</organism>
<evidence type="ECO:0000313" key="16">
    <source>
        <dbReference type="Ensembl" id="ENSVKKP00000026498.1"/>
    </source>
</evidence>